<gene>
    <name evidence="3" type="ORF">GGX14DRAFT_699181</name>
</gene>
<dbReference type="CDD" id="cd00161">
    <property type="entry name" value="beta-trefoil_Ricin-like"/>
    <property type="match status" value="1"/>
</dbReference>
<evidence type="ECO:0000256" key="1">
    <source>
        <dbReference type="SAM" id="Phobius"/>
    </source>
</evidence>
<accession>A0AAD6V730</accession>
<evidence type="ECO:0000259" key="2">
    <source>
        <dbReference type="SMART" id="SM00458"/>
    </source>
</evidence>
<evidence type="ECO:0000313" key="4">
    <source>
        <dbReference type="Proteomes" id="UP001219525"/>
    </source>
</evidence>
<reference evidence="3" key="1">
    <citation type="submission" date="2023-03" db="EMBL/GenBank/DDBJ databases">
        <title>Massive genome expansion in bonnet fungi (Mycena s.s.) driven by repeated elements and novel gene families across ecological guilds.</title>
        <authorList>
            <consortium name="Lawrence Berkeley National Laboratory"/>
            <person name="Harder C.B."/>
            <person name="Miyauchi S."/>
            <person name="Viragh M."/>
            <person name="Kuo A."/>
            <person name="Thoen E."/>
            <person name="Andreopoulos B."/>
            <person name="Lu D."/>
            <person name="Skrede I."/>
            <person name="Drula E."/>
            <person name="Henrissat B."/>
            <person name="Morin E."/>
            <person name="Kohler A."/>
            <person name="Barry K."/>
            <person name="LaButti K."/>
            <person name="Morin E."/>
            <person name="Salamov A."/>
            <person name="Lipzen A."/>
            <person name="Mereny Z."/>
            <person name="Hegedus B."/>
            <person name="Baldrian P."/>
            <person name="Stursova M."/>
            <person name="Weitz H."/>
            <person name="Taylor A."/>
            <person name="Grigoriev I.V."/>
            <person name="Nagy L.G."/>
            <person name="Martin F."/>
            <person name="Kauserud H."/>
        </authorList>
    </citation>
    <scope>NUCLEOTIDE SEQUENCE</scope>
    <source>
        <strain evidence="3">9144</strain>
    </source>
</reference>
<dbReference type="EMBL" id="JARJCW010000054">
    <property type="protein sequence ID" value="KAJ7202644.1"/>
    <property type="molecule type" value="Genomic_DNA"/>
</dbReference>
<dbReference type="Pfam" id="PF00652">
    <property type="entry name" value="Ricin_B_lectin"/>
    <property type="match status" value="1"/>
</dbReference>
<dbReference type="SUPFAM" id="SSF50370">
    <property type="entry name" value="Ricin B-like lectins"/>
    <property type="match status" value="1"/>
</dbReference>
<name>A0AAD6V730_9AGAR</name>
<feature type="domain" description="Ricin B lectin" evidence="2">
    <location>
        <begin position="148"/>
        <end position="286"/>
    </location>
</feature>
<dbReference type="SMART" id="SM00458">
    <property type="entry name" value="RICIN"/>
    <property type="match status" value="1"/>
</dbReference>
<keyword evidence="1" id="KW-0472">Membrane</keyword>
<sequence>MSTNLRFMSSYPASQSSSHLASTWYKAGLLDCHPPFTIKFATMRNSISVFATLALFATVVLVQATPWQPTIRGCAAEITADGDTYQLVSTTTFSQFIQCDYLHDNGGGSFSGAYCFYDFHNYTLYHYPNTPLPVDSSPGCPTTCPLAGKYLIKTSQDLPGECVTMTSNADGAPVQIRECDYRHGNPAQEWAFNGSIMFQGDKCIDVTDGVNANGVRLQTWTCVDGAANQQFLHQGRSVVALPVDFISWYAHPGLCMDLTDGRNVSGNPVQMWACDFENPNQIWQLEPVV</sequence>
<keyword evidence="4" id="KW-1185">Reference proteome</keyword>
<comment type="caution">
    <text evidence="3">The sequence shown here is derived from an EMBL/GenBank/DDBJ whole genome shotgun (WGS) entry which is preliminary data.</text>
</comment>
<proteinExistence type="predicted"/>
<keyword evidence="1" id="KW-1133">Transmembrane helix</keyword>
<dbReference type="InterPro" id="IPR000772">
    <property type="entry name" value="Ricin_B_lectin"/>
</dbReference>
<evidence type="ECO:0000313" key="3">
    <source>
        <dbReference type="EMBL" id="KAJ7202644.1"/>
    </source>
</evidence>
<protein>
    <submittedName>
        <fullName evidence="3">Ricin B lectin domain-containing protein</fullName>
    </submittedName>
</protein>
<feature type="transmembrane region" description="Helical" evidence="1">
    <location>
        <begin position="47"/>
        <end position="67"/>
    </location>
</feature>
<organism evidence="3 4">
    <name type="scientific">Mycena pura</name>
    <dbReference type="NCBI Taxonomy" id="153505"/>
    <lineage>
        <taxon>Eukaryota</taxon>
        <taxon>Fungi</taxon>
        <taxon>Dikarya</taxon>
        <taxon>Basidiomycota</taxon>
        <taxon>Agaricomycotina</taxon>
        <taxon>Agaricomycetes</taxon>
        <taxon>Agaricomycetidae</taxon>
        <taxon>Agaricales</taxon>
        <taxon>Marasmiineae</taxon>
        <taxon>Mycenaceae</taxon>
        <taxon>Mycena</taxon>
    </lineage>
</organism>
<dbReference type="Proteomes" id="UP001219525">
    <property type="component" value="Unassembled WGS sequence"/>
</dbReference>
<dbReference type="Gene3D" id="2.80.10.50">
    <property type="match status" value="2"/>
</dbReference>
<dbReference type="AlphaFoldDB" id="A0AAD6V730"/>
<dbReference type="InterPro" id="IPR035992">
    <property type="entry name" value="Ricin_B-like_lectins"/>
</dbReference>
<keyword evidence="1" id="KW-0812">Transmembrane</keyword>
<dbReference type="PROSITE" id="PS50231">
    <property type="entry name" value="RICIN_B_LECTIN"/>
    <property type="match status" value="1"/>
</dbReference>